<keyword evidence="2" id="KW-0732">Signal</keyword>
<dbReference type="SMART" id="SM00558">
    <property type="entry name" value="JmjC"/>
    <property type="match status" value="1"/>
</dbReference>
<feature type="chain" id="PRO_5027584216" evidence="2">
    <location>
        <begin position="30"/>
        <end position="462"/>
    </location>
</feature>
<dbReference type="Proteomes" id="UP000515163">
    <property type="component" value="Unplaced"/>
</dbReference>
<dbReference type="PANTHER" id="PTHR12461">
    <property type="entry name" value="HYPOXIA-INDUCIBLE FACTOR 1 ALPHA INHIBITOR-RELATED"/>
    <property type="match status" value="1"/>
</dbReference>
<name>A0A6P8HJR8_ACTTE</name>
<evidence type="ECO:0000259" key="3">
    <source>
        <dbReference type="PROSITE" id="PS51184"/>
    </source>
</evidence>
<evidence type="ECO:0000313" key="5">
    <source>
        <dbReference type="RefSeq" id="XP_031552932.1"/>
    </source>
</evidence>
<dbReference type="Pfam" id="PF13621">
    <property type="entry name" value="Cupin_8"/>
    <property type="match status" value="1"/>
</dbReference>
<dbReference type="InParanoid" id="A0A6P8HJR8"/>
<keyword evidence="4" id="KW-1185">Reference proteome</keyword>
<dbReference type="FunFam" id="2.60.120.650:FF:000025">
    <property type="entry name" value="Lysine-specific demethylase 8"/>
    <property type="match status" value="1"/>
</dbReference>
<evidence type="ECO:0000256" key="1">
    <source>
        <dbReference type="SAM" id="MobiDB-lite"/>
    </source>
</evidence>
<feature type="domain" description="JmjC" evidence="3">
    <location>
        <begin position="156"/>
        <end position="310"/>
    </location>
</feature>
<dbReference type="RefSeq" id="XP_031552932.1">
    <property type="nucleotide sequence ID" value="XM_031697072.1"/>
</dbReference>
<protein>
    <submittedName>
        <fullName evidence="5">Uncharacterized protein LOC116290090</fullName>
    </submittedName>
</protein>
<dbReference type="SUPFAM" id="SSF51197">
    <property type="entry name" value="Clavaminate synthase-like"/>
    <property type="match status" value="1"/>
</dbReference>
<proteinExistence type="predicted"/>
<feature type="region of interest" description="Disordered" evidence="1">
    <location>
        <begin position="416"/>
        <end position="435"/>
    </location>
</feature>
<dbReference type="PANTHER" id="PTHR12461:SF53">
    <property type="entry name" value="JMJC DOMAIN-CONTAINING PROTEIN"/>
    <property type="match status" value="1"/>
</dbReference>
<evidence type="ECO:0000313" key="4">
    <source>
        <dbReference type="Proteomes" id="UP000515163"/>
    </source>
</evidence>
<dbReference type="InterPro" id="IPR003347">
    <property type="entry name" value="JmjC_dom"/>
</dbReference>
<reference evidence="5" key="1">
    <citation type="submission" date="2025-08" db="UniProtKB">
        <authorList>
            <consortium name="RefSeq"/>
        </authorList>
    </citation>
    <scope>IDENTIFICATION</scope>
    <source>
        <tissue evidence="5">Tentacle</tissue>
    </source>
</reference>
<gene>
    <name evidence="5" type="primary">LOC116290090</name>
</gene>
<dbReference type="InterPro" id="IPR041667">
    <property type="entry name" value="Cupin_8"/>
</dbReference>
<dbReference type="KEGG" id="aten:116290090"/>
<organism evidence="4 5">
    <name type="scientific">Actinia tenebrosa</name>
    <name type="common">Australian red waratah sea anemone</name>
    <dbReference type="NCBI Taxonomy" id="6105"/>
    <lineage>
        <taxon>Eukaryota</taxon>
        <taxon>Metazoa</taxon>
        <taxon>Cnidaria</taxon>
        <taxon>Anthozoa</taxon>
        <taxon>Hexacorallia</taxon>
        <taxon>Actiniaria</taxon>
        <taxon>Actiniidae</taxon>
        <taxon>Actinia</taxon>
    </lineage>
</organism>
<sequence>MAMITVFFTLLRKFYAIFVLCLYVTTVDSQTKNPEFPEFPPKIIPSDNPSIPTGHLKPFGYQRPPDGHVKEYKTVLHPKEFWNNHVSQNKPAVFRQAVSKSSAISNWVDEYLKDHYGDLDVLIELKKENRSFSAQRTTLGTFIDNYNEKDVYVVTVLPDPMRKDIQVPSCLLCGSFVDYIHETNFWMSSGGTRSVIHFDADHILHCLVAGQKDWMLINQQHVDDLYMERRSKFSGSGFTLIDPDKVDMLEYPRVANVSWQYTTLQPGDCVFLPSEYIHQVRSYIRSISVTMLFTTETNNTFNPKGCDKADLDSVVTLDKVNVHWTYNKGDNFIEMGYMNVEMLRETLLTGLKRSKTDKLTLEGFKNFWSLSMDEDEEGPGPEVAFEKLLKSVNKISYLTKEDIKNLPRDALKELARVMDPPHGPKEEKKLVDDDLDIRKSNTYDYNESEDEEDNEKNLRIEL</sequence>
<dbReference type="Gene3D" id="2.60.120.650">
    <property type="entry name" value="Cupin"/>
    <property type="match status" value="1"/>
</dbReference>
<feature type="region of interest" description="Disordered" evidence="1">
    <location>
        <begin position="440"/>
        <end position="462"/>
    </location>
</feature>
<dbReference type="PROSITE" id="PS51184">
    <property type="entry name" value="JMJC"/>
    <property type="match status" value="1"/>
</dbReference>
<accession>A0A6P8HJR8</accession>
<feature type="signal peptide" evidence="2">
    <location>
        <begin position="1"/>
        <end position="29"/>
    </location>
</feature>
<evidence type="ECO:0000256" key="2">
    <source>
        <dbReference type="SAM" id="SignalP"/>
    </source>
</evidence>
<dbReference type="AlphaFoldDB" id="A0A6P8HJR8"/>
<feature type="compositionally biased region" description="Basic and acidic residues" evidence="1">
    <location>
        <begin position="422"/>
        <end position="435"/>
    </location>
</feature>
<dbReference type="GeneID" id="116290090"/>
<dbReference type="OrthoDB" id="415358at2759"/>